<keyword evidence="1" id="KW-0539">Nucleus</keyword>
<feature type="domain" description="Zn(2)-C6 fungal-type" evidence="2">
    <location>
        <begin position="13"/>
        <end position="43"/>
    </location>
</feature>
<evidence type="ECO:0000259" key="2">
    <source>
        <dbReference type="PROSITE" id="PS50048"/>
    </source>
</evidence>
<dbReference type="PRINTS" id="PR00755">
    <property type="entry name" value="AFLATOXINBRP"/>
</dbReference>
<dbReference type="SMART" id="SM00066">
    <property type="entry name" value="GAL4"/>
    <property type="match status" value="2"/>
</dbReference>
<dbReference type="InterPro" id="IPR036864">
    <property type="entry name" value="Zn2-C6_fun-type_DNA-bd_sf"/>
</dbReference>
<dbReference type="InterPro" id="IPR001138">
    <property type="entry name" value="Zn2Cys6_DnaBD"/>
</dbReference>
<accession>A0A1E3NEY0</accession>
<dbReference type="PROSITE" id="PS00463">
    <property type="entry name" value="ZN2_CY6_FUNGAL_1"/>
    <property type="match status" value="2"/>
</dbReference>
<organism evidence="3 4">
    <name type="scientific">Pichia membranifaciens NRRL Y-2026</name>
    <dbReference type="NCBI Taxonomy" id="763406"/>
    <lineage>
        <taxon>Eukaryota</taxon>
        <taxon>Fungi</taxon>
        <taxon>Dikarya</taxon>
        <taxon>Ascomycota</taxon>
        <taxon>Saccharomycotina</taxon>
        <taxon>Pichiomycetes</taxon>
        <taxon>Pichiales</taxon>
        <taxon>Pichiaceae</taxon>
        <taxon>Pichia</taxon>
    </lineage>
</organism>
<keyword evidence="4" id="KW-1185">Reference proteome</keyword>
<sequence length="530" mass="60644">MPLRKAIKRTRTGCITCRLSKKKCDEIRPNCSTCARKGVSCVWPEEPSQTLNQYISKKGTDEFHDHISKRGRRTRRGCNQCKKIKKKCDETKPWCTRCVKKGVTCTWQEQKDGGEPSSDAAELLFSVSEDESDLNATETCSLIRTPDNNYMPFNDVKIRINDESSQIFLFKIFFNNIIDGLIPQKSLQSLSDLTFESLKNSPEFRNVVASLSAAFVYTVDDSKRNLVESMHDEALLTVMNLQTNDVTIEAKLHSLDFCILRALYTKTNNKELLRYLNMALDLTLQYTPRTPNLTFKVIVESLIYHFSVSRIVVPVEALDLRNPFIICGALRHYFPQYPDSQSNPLLGSALDIFISVAKVSYVFKKQDVSFEIQRLLLEEIECLMALQPMRAAPFAVADSFEENDSILVSIPSAKYITLLSCKLLLLHILPETVAGEFDAIVRDTISVLKRSRAYSCEVEICGLWGMFMLGINLKNTEDQEFMAEYFTQLWEKSHNLGYLKSISHMRYAWEKDVGFEILRDKNFSQDLCLN</sequence>
<dbReference type="PROSITE" id="PS50048">
    <property type="entry name" value="ZN2_CY6_FUNGAL_2"/>
    <property type="match status" value="2"/>
</dbReference>
<evidence type="ECO:0000313" key="4">
    <source>
        <dbReference type="Proteomes" id="UP000094455"/>
    </source>
</evidence>
<dbReference type="PANTHER" id="PTHR37534">
    <property type="entry name" value="TRANSCRIPTIONAL ACTIVATOR PROTEIN UGA3"/>
    <property type="match status" value="1"/>
</dbReference>
<dbReference type="Gene3D" id="4.10.240.10">
    <property type="entry name" value="Zn(2)-C6 fungal-type DNA-binding domain"/>
    <property type="match status" value="2"/>
</dbReference>
<dbReference type="SUPFAM" id="SSF57701">
    <property type="entry name" value="Zn2/Cys6 DNA-binding domain"/>
    <property type="match status" value="2"/>
</dbReference>
<dbReference type="STRING" id="763406.A0A1E3NEY0"/>
<dbReference type="PANTHER" id="PTHR37534:SF46">
    <property type="entry name" value="ZN(II)2CYS6 TRANSCRIPTION FACTOR (EUROFUNG)"/>
    <property type="match status" value="1"/>
</dbReference>
<dbReference type="GO" id="GO:0008270">
    <property type="term" value="F:zinc ion binding"/>
    <property type="evidence" value="ECO:0007669"/>
    <property type="project" value="InterPro"/>
</dbReference>
<name>A0A1E3NEY0_9ASCO</name>
<reference evidence="3 4" key="1">
    <citation type="journal article" date="2016" name="Proc. Natl. Acad. Sci. U.S.A.">
        <title>Comparative genomics of biotechnologically important yeasts.</title>
        <authorList>
            <person name="Riley R."/>
            <person name="Haridas S."/>
            <person name="Wolfe K.H."/>
            <person name="Lopes M.R."/>
            <person name="Hittinger C.T."/>
            <person name="Goeker M."/>
            <person name="Salamov A.A."/>
            <person name="Wisecaver J.H."/>
            <person name="Long T.M."/>
            <person name="Calvey C.H."/>
            <person name="Aerts A.L."/>
            <person name="Barry K.W."/>
            <person name="Choi C."/>
            <person name="Clum A."/>
            <person name="Coughlan A.Y."/>
            <person name="Deshpande S."/>
            <person name="Douglass A.P."/>
            <person name="Hanson S.J."/>
            <person name="Klenk H.-P."/>
            <person name="LaButti K.M."/>
            <person name="Lapidus A."/>
            <person name="Lindquist E.A."/>
            <person name="Lipzen A.M."/>
            <person name="Meier-Kolthoff J.P."/>
            <person name="Ohm R.A."/>
            <person name="Otillar R.P."/>
            <person name="Pangilinan J.L."/>
            <person name="Peng Y."/>
            <person name="Rokas A."/>
            <person name="Rosa C.A."/>
            <person name="Scheuner C."/>
            <person name="Sibirny A.A."/>
            <person name="Slot J.C."/>
            <person name="Stielow J.B."/>
            <person name="Sun H."/>
            <person name="Kurtzman C.P."/>
            <person name="Blackwell M."/>
            <person name="Grigoriev I.V."/>
            <person name="Jeffries T.W."/>
        </authorList>
    </citation>
    <scope>NUCLEOTIDE SEQUENCE [LARGE SCALE GENOMIC DNA]</scope>
    <source>
        <strain evidence="3 4">NRRL Y-2026</strain>
    </source>
</reference>
<dbReference type="GO" id="GO:0000981">
    <property type="term" value="F:DNA-binding transcription factor activity, RNA polymerase II-specific"/>
    <property type="evidence" value="ECO:0007669"/>
    <property type="project" value="InterPro"/>
</dbReference>
<dbReference type="OrthoDB" id="3598904at2759"/>
<dbReference type="Pfam" id="PF00172">
    <property type="entry name" value="Zn_clus"/>
    <property type="match status" value="2"/>
</dbReference>
<evidence type="ECO:0000313" key="3">
    <source>
        <dbReference type="EMBL" id="ODQ44128.1"/>
    </source>
</evidence>
<dbReference type="RefSeq" id="XP_019015241.1">
    <property type="nucleotide sequence ID" value="XM_019160119.1"/>
</dbReference>
<protein>
    <recommendedName>
        <fullName evidence="2">Zn(2)-C6 fungal-type domain-containing protein</fullName>
    </recommendedName>
</protein>
<dbReference type="CDD" id="cd00067">
    <property type="entry name" value="GAL4"/>
    <property type="match status" value="2"/>
</dbReference>
<dbReference type="EMBL" id="KV454009">
    <property type="protein sequence ID" value="ODQ44128.1"/>
    <property type="molecule type" value="Genomic_DNA"/>
</dbReference>
<gene>
    <name evidence="3" type="ORF">PICMEDRAFT_13880</name>
</gene>
<dbReference type="Proteomes" id="UP000094455">
    <property type="component" value="Unassembled WGS sequence"/>
</dbReference>
<dbReference type="AlphaFoldDB" id="A0A1E3NEY0"/>
<feature type="domain" description="Zn(2)-C6 fungal-type" evidence="2">
    <location>
        <begin position="77"/>
        <end position="107"/>
    </location>
</feature>
<proteinExistence type="predicted"/>
<dbReference type="GeneID" id="30176806"/>
<evidence type="ECO:0000256" key="1">
    <source>
        <dbReference type="ARBA" id="ARBA00023242"/>
    </source>
</evidence>